<dbReference type="Gene3D" id="3.30.160.190">
    <property type="entry name" value="atu1810 like domain"/>
    <property type="match status" value="1"/>
</dbReference>
<evidence type="ECO:0000313" key="8">
    <source>
        <dbReference type="Proteomes" id="UP000574769"/>
    </source>
</evidence>
<reference evidence="7 8" key="1">
    <citation type="submission" date="2020-08" db="EMBL/GenBank/DDBJ databases">
        <title>Genomic Encyclopedia of Type Strains, Phase IV (KMG-IV): sequencing the most valuable type-strain genomes for metagenomic binning, comparative biology and taxonomic classification.</title>
        <authorList>
            <person name="Goeker M."/>
        </authorList>
    </citation>
    <scope>NUCLEOTIDE SEQUENCE [LARGE SCALE GENOMIC DNA]</scope>
    <source>
        <strain evidence="7 8">DSM 15867</strain>
    </source>
</reference>
<dbReference type="RefSeq" id="WP_184112487.1">
    <property type="nucleotide sequence ID" value="NZ_JACHNY010000002.1"/>
</dbReference>
<dbReference type="InterPro" id="IPR038532">
    <property type="entry name" value="NDUFS4-like_sf"/>
</dbReference>
<comment type="caution">
    <text evidence="7">The sequence shown here is derived from an EMBL/GenBank/DDBJ whole genome shotgun (WGS) entry which is preliminary data.</text>
</comment>
<keyword evidence="3" id="KW-0679">Respiratory chain</keyword>
<keyword evidence="8" id="KW-1185">Reference proteome</keyword>
<keyword evidence="4" id="KW-0809">Transit peptide</keyword>
<dbReference type="Pfam" id="PF04800">
    <property type="entry name" value="NDUS4"/>
    <property type="match status" value="1"/>
</dbReference>
<evidence type="ECO:0000256" key="3">
    <source>
        <dbReference type="ARBA" id="ARBA00022660"/>
    </source>
</evidence>
<dbReference type="GO" id="GO:0016020">
    <property type="term" value="C:membrane"/>
    <property type="evidence" value="ECO:0007669"/>
    <property type="project" value="UniProtKB-SubCell"/>
</dbReference>
<accession>A0A7W7AHN0</accession>
<dbReference type="Proteomes" id="UP000574769">
    <property type="component" value="Unassembled WGS sequence"/>
</dbReference>
<keyword evidence="6" id="KW-0472">Membrane</keyword>
<evidence type="ECO:0000256" key="2">
    <source>
        <dbReference type="ARBA" id="ARBA00022448"/>
    </source>
</evidence>
<proteinExistence type="predicted"/>
<evidence type="ECO:0008006" key="9">
    <source>
        <dbReference type="Google" id="ProtNLM"/>
    </source>
</evidence>
<keyword evidence="2" id="KW-0813">Transport</keyword>
<evidence type="ECO:0000256" key="4">
    <source>
        <dbReference type="ARBA" id="ARBA00022946"/>
    </source>
</evidence>
<keyword evidence="5" id="KW-0249">Electron transport</keyword>
<name>A0A7W7AHN0_9SPHN</name>
<evidence type="ECO:0000256" key="6">
    <source>
        <dbReference type="ARBA" id="ARBA00023136"/>
    </source>
</evidence>
<evidence type="ECO:0000313" key="7">
    <source>
        <dbReference type="EMBL" id="MBB4617006.1"/>
    </source>
</evidence>
<evidence type="ECO:0000256" key="1">
    <source>
        <dbReference type="ARBA" id="ARBA00004370"/>
    </source>
</evidence>
<dbReference type="GO" id="GO:0022900">
    <property type="term" value="P:electron transport chain"/>
    <property type="evidence" value="ECO:0007669"/>
    <property type="project" value="InterPro"/>
</dbReference>
<dbReference type="InterPro" id="IPR006885">
    <property type="entry name" value="NADH_UbQ_FeS_4_mit-like"/>
</dbReference>
<dbReference type="AlphaFoldDB" id="A0A7W7AHN0"/>
<comment type="subcellular location">
    <subcellularLocation>
        <location evidence="1">Membrane</location>
    </subcellularLocation>
</comment>
<organism evidence="7 8">
    <name type="scientific">Sphingomonas abaci</name>
    <dbReference type="NCBI Taxonomy" id="237611"/>
    <lineage>
        <taxon>Bacteria</taxon>
        <taxon>Pseudomonadati</taxon>
        <taxon>Pseudomonadota</taxon>
        <taxon>Alphaproteobacteria</taxon>
        <taxon>Sphingomonadales</taxon>
        <taxon>Sphingomonadaceae</taxon>
        <taxon>Sphingomonas</taxon>
    </lineage>
</organism>
<sequence>MATARIFRNPGLGSPVLQKGRPGWVVEWASDRPPHADPLTGWAGGSDPQAYVQMRFPSLETAIDYCERQGFTFVVQAEPPRKLLLQSYADNFR</sequence>
<gene>
    <name evidence="7" type="ORF">GGQ96_001126</name>
</gene>
<dbReference type="EMBL" id="JACHNY010000002">
    <property type="protein sequence ID" value="MBB4617006.1"/>
    <property type="molecule type" value="Genomic_DNA"/>
</dbReference>
<evidence type="ECO:0000256" key="5">
    <source>
        <dbReference type="ARBA" id="ARBA00022982"/>
    </source>
</evidence>
<protein>
    <recommendedName>
        <fullName evidence="9">ETC complex I subunit</fullName>
    </recommendedName>
</protein>